<gene>
    <name evidence="5" type="ORF">U725_02738</name>
</gene>
<dbReference type="SUPFAM" id="SSF46785">
    <property type="entry name" value="Winged helix' DNA-binding domain"/>
    <property type="match status" value="1"/>
</dbReference>
<dbReference type="InterPro" id="IPR014036">
    <property type="entry name" value="DeoR-like_C"/>
</dbReference>
<reference evidence="5 6" key="1">
    <citation type="submission" date="2014-06" db="EMBL/GenBank/DDBJ databases">
        <title>Draft genome sequence of the putrescine producing strain Lactococcus lactis subsp cremoris GE214.</title>
        <authorList>
            <person name="Ladero V."/>
            <person name="Linares D.M."/>
            <person name="del Rio B."/>
            <person name="Mayo B."/>
            <person name="Martin M.C."/>
            <person name="Fernandez M."/>
            <person name="Alvarez M.A."/>
        </authorList>
    </citation>
    <scope>NUCLEOTIDE SEQUENCE [LARGE SCALE GENOMIC DNA]</scope>
    <source>
        <strain evidence="5 6">GE214</strain>
    </source>
</reference>
<dbReference type="InterPro" id="IPR036388">
    <property type="entry name" value="WH-like_DNA-bd_sf"/>
</dbReference>
<comment type="caution">
    <text evidence="5">The sequence shown here is derived from an EMBL/GenBank/DDBJ whole genome shotgun (WGS) entry which is preliminary data.</text>
</comment>
<evidence type="ECO:0000313" key="5">
    <source>
        <dbReference type="EMBL" id="KEY61125.1"/>
    </source>
</evidence>
<dbReference type="PATRIC" id="fig|1415168.3.peg.2794"/>
<dbReference type="Pfam" id="PF00455">
    <property type="entry name" value="DeoRC"/>
    <property type="match status" value="1"/>
</dbReference>
<keyword evidence="3" id="KW-0804">Transcription</keyword>
<dbReference type="GO" id="GO:0003700">
    <property type="term" value="F:DNA-binding transcription factor activity"/>
    <property type="evidence" value="ECO:0007669"/>
    <property type="project" value="InterPro"/>
</dbReference>
<dbReference type="EMBL" id="AZSI01000223">
    <property type="protein sequence ID" value="KEY61125.1"/>
    <property type="molecule type" value="Genomic_DNA"/>
</dbReference>
<dbReference type="PANTHER" id="PTHR30363:SF51">
    <property type="entry name" value="HTH-TYPE TRANSCRIPTIONAL REPRESSOR GLCR"/>
    <property type="match status" value="1"/>
</dbReference>
<name>A0A084A746_LACLC</name>
<keyword evidence="2" id="KW-0238">DNA-binding</keyword>
<dbReference type="PANTHER" id="PTHR30363">
    <property type="entry name" value="HTH-TYPE TRANSCRIPTIONAL REGULATOR SRLR-RELATED"/>
    <property type="match status" value="1"/>
</dbReference>
<dbReference type="Gene3D" id="3.40.50.1360">
    <property type="match status" value="1"/>
</dbReference>
<dbReference type="Pfam" id="PF08220">
    <property type="entry name" value="HTH_DeoR"/>
    <property type="match status" value="1"/>
</dbReference>
<dbReference type="InterPro" id="IPR001034">
    <property type="entry name" value="DeoR_HTH"/>
</dbReference>
<dbReference type="InterPro" id="IPR018356">
    <property type="entry name" value="Tscrpt_reg_HTH_DeoR_CS"/>
</dbReference>
<dbReference type="PRINTS" id="PR00037">
    <property type="entry name" value="HTHLACR"/>
</dbReference>
<dbReference type="AlphaFoldDB" id="A0A084A746"/>
<dbReference type="InterPro" id="IPR036390">
    <property type="entry name" value="WH_DNA-bd_sf"/>
</dbReference>
<feature type="domain" description="HTH deoR-type" evidence="4">
    <location>
        <begin position="3"/>
        <end position="58"/>
    </location>
</feature>
<dbReference type="Gene3D" id="1.10.10.10">
    <property type="entry name" value="Winged helix-like DNA-binding domain superfamily/Winged helix DNA-binding domain"/>
    <property type="match status" value="1"/>
</dbReference>
<organism evidence="5 6">
    <name type="scientific">Lactococcus cremoris subsp. cremoris GE214</name>
    <dbReference type="NCBI Taxonomy" id="1415168"/>
    <lineage>
        <taxon>Bacteria</taxon>
        <taxon>Bacillati</taxon>
        <taxon>Bacillota</taxon>
        <taxon>Bacilli</taxon>
        <taxon>Lactobacillales</taxon>
        <taxon>Streptococcaceae</taxon>
        <taxon>Lactococcus</taxon>
        <taxon>Lactococcus cremoris subsp. cremoris</taxon>
    </lineage>
</organism>
<sequence length="253" mass="28560">MLLEERLSQISQIVDEQGSATIDFLAQKLEVSKDTIRRDLMKLESRKKLHRVHGGAIPIGKEAEILNYEERSNISSNLKKKIASKIKNLIKDHSTLIFDSSTTVEAAIKQLDNLSISTITNSLTNAILLSKYEKATVQLLPGKLNKNQLFLYGAETVEKLSQYQVDFTILGVFALSNDGLFIHTQEEGIVKRKMIQQGKQVIALADHTKLNKEGFFKICDLKEIDYLITDEKIEGELMKNLNDNNVKVVTINE</sequence>
<evidence type="ECO:0000259" key="4">
    <source>
        <dbReference type="PROSITE" id="PS51000"/>
    </source>
</evidence>
<dbReference type="SMART" id="SM00420">
    <property type="entry name" value="HTH_DEOR"/>
    <property type="match status" value="1"/>
</dbReference>
<dbReference type="RefSeq" id="WP_011835073.1">
    <property type="nucleotide sequence ID" value="NZ_AZSI01000223.1"/>
</dbReference>
<evidence type="ECO:0000256" key="3">
    <source>
        <dbReference type="ARBA" id="ARBA00023163"/>
    </source>
</evidence>
<keyword evidence="1" id="KW-0805">Transcription regulation</keyword>
<dbReference type="InterPro" id="IPR050313">
    <property type="entry name" value="Carb_Metab_HTH_regulators"/>
</dbReference>
<evidence type="ECO:0000256" key="2">
    <source>
        <dbReference type="ARBA" id="ARBA00023125"/>
    </source>
</evidence>
<dbReference type="SMART" id="SM01134">
    <property type="entry name" value="DeoRC"/>
    <property type="match status" value="1"/>
</dbReference>
<protein>
    <submittedName>
        <fullName evidence="5">Transcription regulator</fullName>
    </submittedName>
</protein>
<dbReference type="SUPFAM" id="SSF100950">
    <property type="entry name" value="NagB/RpiA/CoA transferase-like"/>
    <property type="match status" value="1"/>
</dbReference>
<dbReference type="PROSITE" id="PS51000">
    <property type="entry name" value="HTH_DEOR_2"/>
    <property type="match status" value="1"/>
</dbReference>
<dbReference type="InterPro" id="IPR037171">
    <property type="entry name" value="NagB/RpiA_transferase-like"/>
</dbReference>
<dbReference type="GO" id="GO:0003677">
    <property type="term" value="F:DNA binding"/>
    <property type="evidence" value="ECO:0007669"/>
    <property type="project" value="UniProtKB-KW"/>
</dbReference>
<dbReference type="PROSITE" id="PS00894">
    <property type="entry name" value="HTH_DEOR_1"/>
    <property type="match status" value="1"/>
</dbReference>
<dbReference type="Proteomes" id="UP000028401">
    <property type="component" value="Unassembled WGS sequence"/>
</dbReference>
<evidence type="ECO:0000313" key="6">
    <source>
        <dbReference type="Proteomes" id="UP000028401"/>
    </source>
</evidence>
<dbReference type="GeneID" id="61109552"/>
<proteinExistence type="predicted"/>
<evidence type="ECO:0000256" key="1">
    <source>
        <dbReference type="ARBA" id="ARBA00023015"/>
    </source>
</evidence>
<accession>A0A084A746</accession>